<dbReference type="AlphaFoldDB" id="A0A1A5XCD5"/>
<dbReference type="OrthoDB" id="8288758at2"/>
<reference evidence="1 2" key="1">
    <citation type="submission" date="2016-10" db="EMBL/GenBank/DDBJ databases">
        <authorList>
            <person name="Varghese N."/>
            <person name="Submissions S."/>
        </authorList>
    </citation>
    <scope>NUCLEOTIDE SEQUENCE [LARGE SCALE GENOMIC DNA]</scope>
    <source>
        <strain evidence="1 2">LMG 22274</strain>
    </source>
</reference>
<name>A0A1A5XCD5_9BURK</name>
<dbReference type="EMBL" id="FNZM01000003">
    <property type="protein sequence ID" value="SEJ19720.1"/>
    <property type="molecule type" value="Genomic_DNA"/>
</dbReference>
<dbReference type="RefSeq" id="WP_065060975.1">
    <property type="nucleotide sequence ID" value="NZ_CADFGN010000001.1"/>
</dbReference>
<organism evidence="1 2">
    <name type="scientific">Paraburkholderia tropica</name>
    <dbReference type="NCBI Taxonomy" id="92647"/>
    <lineage>
        <taxon>Bacteria</taxon>
        <taxon>Pseudomonadati</taxon>
        <taxon>Pseudomonadota</taxon>
        <taxon>Betaproteobacteria</taxon>
        <taxon>Burkholderiales</taxon>
        <taxon>Burkholderiaceae</taxon>
        <taxon>Paraburkholderia</taxon>
    </lineage>
</organism>
<evidence type="ECO:0000313" key="2">
    <source>
        <dbReference type="Proteomes" id="UP000183529"/>
    </source>
</evidence>
<proteinExistence type="predicted"/>
<sequence>MKTDWHLIRNVLNAAIDSCEALQSAGYAEEHRARTIIVNGRPVSVQEFLTSAWTLPENVRYAVIRQRHDAGLDSPYIPEAARILIAVAAACAEIVGAGNSPPGIEGMQNMAAWYRNHFDPNVKAAIDGISGPYSSATTP</sequence>
<protein>
    <submittedName>
        <fullName evidence="1">Uncharacterized protein</fullName>
    </submittedName>
</protein>
<dbReference type="Proteomes" id="UP000183529">
    <property type="component" value="Unassembled WGS sequence"/>
</dbReference>
<evidence type="ECO:0000313" key="1">
    <source>
        <dbReference type="EMBL" id="SEJ19720.1"/>
    </source>
</evidence>
<gene>
    <name evidence="1" type="ORF">SAMN05216550_103121</name>
</gene>
<accession>A0A1A5XCD5</accession>
<comment type="caution">
    <text evidence="1">The sequence shown here is derived from an EMBL/GenBank/DDBJ whole genome shotgun (WGS) entry which is preliminary data.</text>
</comment>